<dbReference type="InterPro" id="IPR011333">
    <property type="entry name" value="SKP1/BTB/POZ_sf"/>
</dbReference>
<gene>
    <name evidence="1" type="ORF">THAOC_10033</name>
</gene>
<comment type="caution">
    <text evidence="1">The sequence shown here is derived from an EMBL/GenBank/DDBJ whole genome shotgun (WGS) entry which is preliminary data.</text>
</comment>
<reference evidence="1 2" key="1">
    <citation type="journal article" date="2012" name="Genome Biol.">
        <title>Genome and low-iron response of an oceanic diatom adapted to chronic iron limitation.</title>
        <authorList>
            <person name="Lommer M."/>
            <person name="Specht M."/>
            <person name="Roy A.S."/>
            <person name="Kraemer L."/>
            <person name="Andreson R."/>
            <person name="Gutowska M.A."/>
            <person name="Wolf J."/>
            <person name="Bergner S.V."/>
            <person name="Schilhabel M.B."/>
            <person name="Klostermeier U.C."/>
            <person name="Beiko R.G."/>
            <person name="Rosenstiel P."/>
            <person name="Hippler M."/>
            <person name="Laroche J."/>
        </authorList>
    </citation>
    <scope>NUCLEOTIDE SEQUENCE [LARGE SCALE GENOMIC DNA]</scope>
    <source>
        <strain evidence="1 2">CCMP1005</strain>
    </source>
</reference>
<dbReference type="CDD" id="cd14733">
    <property type="entry name" value="BACK"/>
    <property type="match status" value="1"/>
</dbReference>
<dbReference type="EMBL" id="AGNL01010871">
    <property type="protein sequence ID" value="EJK68761.1"/>
    <property type="molecule type" value="Genomic_DNA"/>
</dbReference>
<keyword evidence="2" id="KW-1185">Reference proteome</keyword>
<dbReference type="Proteomes" id="UP000266841">
    <property type="component" value="Unassembled WGS sequence"/>
</dbReference>
<protein>
    <recommendedName>
        <fullName evidence="3">BTB domain-containing protein</fullName>
    </recommendedName>
</protein>
<proteinExistence type="predicted"/>
<evidence type="ECO:0000313" key="2">
    <source>
        <dbReference type="Proteomes" id="UP000266841"/>
    </source>
</evidence>
<name>K0T646_THAOC</name>
<organism evidence="1 2">
    <name type="scientific">Thalassiosira oceanica</name>
    <name type="common">Marine diatom</name>
    <dbReference type="NCBI Taxonomy" id="159749"/>
    <lineage>
        <taxon>Eukaryota</taxon>
        <taxon>Sar</taxon>
        <taxon>Stramenopiles</taxon>
        <taxon>Ochrophyta</taxon>
        <taxon>Bacillariophyta</taxon>
        <taxon>Coscinodiscophyceae</taxon>
        <taxon>Thalassiosirophycidae</taxon>
        <taxon>Thalassiosirales</taxon>
        <taxon>Thalassiosiraceae</taxon>
        <taxon>Thalassiosira</taxon>
    </lineage>
</organism>
<sequence>KAKEIIEASDRFGIVNLKLEAEACYVDTVELTLDNIVEVVTYADSKNLALLKEHCMDFLSSANKIEVTEKVPFDSIPSYLMKDLLVAQARCETKSNVSGDLGLMRVSELRKLAHDKGLGLGVPPAEPHQLIVRAAFDNPPGVHDDDRVAVLHRAQPVRDDHARRPAVPPDLL</sequence>
<accession>K0T646</accession>
<feature type="non-terminal residue" evidence="1">
    <location>
        <position position="1"/>
    </location>
</feature>
<dbReference type="OrthoDB" id="45051at2759"/>
<dbReference type="AlphaFoldDB" id="K0T646"/>
<evidence type="ECO:0000313" key="1">
    <source>
        <dbReference type="EMBL" id="EJK68761.1"/>
    </source>
</evidence>
<dbReference type="Gene3D" id="3.30.710.10">
    <property type="entry name" value="Potassium Channel Kv1.1, Chain A"/>
    <property type="match status" value="1"/>
</dbReference>
<evidence type="ECO:0008006" key="3">
    <source>
        <dbReference type="Google" id="ProtNLM"/>
    </source>
</evidence>